<proteinExistence type="predicted"/>
<sequence length="321" mass="33224">MTEDLDAAGEVAMVSGQRLQRRYLLSAGAMGASFLALGAAAADAQTKGAGALSGEAANNLNFVLNLEYLVNQYYRIGVYGIKALEAARISGTGTPGLPIGGRKVKFADDSTIKRLVSEIVDQQGGHIDMLRSILRSDIVAQPAMNIAGDETGAFTEFARYAGIVGATETFDPYASDLAFLVGGYIIGESLQRVLRAVVPGISDALLLEPLTGLFGTHSYYSGMLREALLRAAQTTPAVFDTIDKIAAAFNTLSGQSVATGLRPTSVNGVTVASHAPVDASGSVAARSPAQTLNIFYIRRGVAAAGGFFPAGVNGAIKNSAA</sequence>
<dbReference type="AlphaFoldDB" id="A0A7X0JDI2"/>
<keyword evidence="1" id="KW-0812">Transmembrane</keyword>
<evidence type="ECO:0000313" key="2">
    <source>
        <dbReference type="EMBL" id="MBB6505648.1"/>
    </source>
</evidence>
<keyword evidence="1" id="KW-1133">Transmembrane helix</keyword>
<dbReference type="EMBL" id="JACHBT010000014">
    <property type="protein sequence ID" value="MBB6505648.1"/>
    <property type="molecule type" value="Genomic_DNA"/>
</dbReference>
<feature type="transmembrane region" description="Helical" evidence="1">
    <location>
        <begin position="23"/>
        <end position="42"/>
    </location>
</feature>
<dbReference type="PANTHER" id="PTHR31694">
    <property type="entry name" value="DESICCATION-LIKE PROTEIN"/>
    <property type="match status" value="1"/>
</dbReference>
<dbReference type="Pfam" id="PF13668">
    <property type="entry name" value="Ferritin_2"/>
    <property type="match status" value="1"/>
</dbReference>
<dbReference type="InterPro" id="IPR052965">
    <property type="entry name" value="Pigment-catalase-like"/>
</dbReference>
<dbReference type="PANTHER" id="PTHR31694:SF26">
    <property type="entry name" value="OS05G0151100 PROTEIN"/>
    <property type="match status" value="1"/>
</dbReference>
<reference evidence="2 3" key="1">
    <citation type="submission" date="2020-08" db="EMBL/GenBank/DDBJ databases">
        <title>The Agave Microbiome: Exploring the role of microbial communities in plant adaptations to desert environments.</title>
        <authorList>
            <person name="Partida-Martinez L.P."/>
        </authorList>
    </citation>
    <scope>NUCLEOTIDE SEQUENCE [LARGE SCALE GENOMIC DNA]</scope>
    <source>
        <strain evidence="2 3">AS3.13</strain>
    </source>
</reference>
<name>A0A7X0JDI2_9SPHN</name>
<protein>
    <recommendedName>
        <fullName evidence="4">Dessication-associated protein</fullName>
    </recommendedName>
</protein>
<dbReference type="Proteomes" id="UP000522313">
    <property type="component" value="Unassembled WGS sequence"/>
</dbReference>
<reference evidence="2 3" key="2">
    <citation type="submission" date="2020-08" db="EMBL/GenBank/DDBJ databases">
        <authorList>
            <person name="Partida-Martinez L."/>
            <person name="Huntemann M."/>
            <person name="Clum A."/>
            <person name="Wang J."/>
            <person name="Palaniappan K."/>
            <person name="Ritter S."/>
            <person name="Chen I.-M."/>
            <person name="Stamatis D."/>
            <person name="Reddy T."/>
            <person name="O'Malley R."/>
            <person name="Daum C."/>
            <person name="Shapiro N."/>
            <person name="Ivanova N."/>
            <person name="Kyrpides N."/>
            <person name="Woyke T."/>
        </authorList>
    </citation>
    <scope>NUCLEOTIDE SEQUENCE [LARGE SCALE GENOMIC DNA]</scope>
    <source>
        <strain evidence="2 3">AS3.13</strain>
    </source>
</reference>
<dbReference type="RefSeq" id="WP_184506541.1">
    <property type="nucleotide sequence ID" value="NZ_JACHBT010000014.1"/>
</dbReference>
<comment type="caution">
    <text evidence="2">The sequence shown here is derived from an EMBL/GenBank/DDBJ whole genome shotgun (WGS) entry which is preliminary data.</text>
</comment>
<gene>
    <name evidence="2" type="ORF">F4693_002643</name>
</gene>
<evidence type="ECO:0000313" key="3">
    <source>
        <dbReference type="Proteomes" id="UP000522313"/>
    </source>
</evidence>
<evidence type="ECO:0008006" key="4">
    <source>
        <dbReference type="Google" id="ProtNLM"/>
    </source>
</evidence>
<accession>A0A7X0JDI2</accession>
<organism evidence="2 3">
    <name type="scientific">Sphingomonas endophytica</name>
    <dbReference type="NCBI Taxonomy" id="869719"/>
    <lineage>
        <taxon>Bacteria</taxon>
        <taxon>Pseudomonadati</taxon>
        <taxon>Pseudomonadota</taxon>
        <taxon>Alphaproteobacteria</taxon>
        <taxon>Sphingomonadales</taxon>
        <taxon>Sphingomonadaceae</taxon>
        <taxon>Sphingomonas</taxon>
    </lineage>
</organism>
<dbReference type="PROSITE" id="PS51318">
    <property type="entry name" value="TAT"/>
    <property type="match status" value="1"/>
</dbReference>
<dbReference type="InterPro" id="IPR006311">
    <property type="entry name" value="TAT_signal"/>
</dbReference>
<keyword evidence="1" id="KW-0472">Membrane</keyword>
<evidence type="ECO:0000256" key="1">
    <source>
        <dbReference type="SAM" id="Phobius"/>
    </source>
</evidence>